<evidence type="ECO:0000259" key="5">
    <source>
        <dbReference type="PROSITE" id="PS50921"/>
    </source>
</evidence>
<sequence length="237" mass="25588">MTTDEREMKIVEAFATLADTLVDGYDVVELLQTLVETCTEVLSVDAAGIMLANDDHELEVVASTSEASRLIEVLQLDAEAGPCMTSFATGRAVACPDITDAPPEWDAFRTGALALGIRSVHAVPLRLRTTVIGTLNLFGAVAGTLADTHLRIARALADVATIGILHERTLREQEIVRTQLQRTIGSREVIEQAKGVVSHLRGISIEDAFGVIRAHAVDHHEPLSEVARAIVERRLAL</sequence>
<dbReference type="OrthoDB" id="3683444at2"/>
<dbReference type="PIRSF" id="PIRSF036625">
    <property type="entry name" value="GAF_ANTAR"/>
    <property type="match status" value="1"/>
</dbReference>
<dbReference type="InterPro" id="IPR029016">
    <property type="entry name" value="GAF-like_dom_sf"/>
</dbReference>
<reference evidence="6 7" key="1">
    <citation type="submission" date="2019-03" db="EMBL/GenBank/DDBJ databases">
        <title>Genomic analyses of the natural microbiome of Caenorhabditis elegans.</title>
        <authorList>
            <person name="Samuel B."/>
        </authorList>
    </citation>
    <scope>NUCLEOTIDE SEQUENCE [LARGE SCALE GENOMIC DNA]</scope>
    <source>
        <strain evidence="6 7">JUb65</strain>
    </source>
</reference>
<evidence type="ECO:0000256" key="4">
    <source>
        <dbReference type="ARBA" id="ARBA00023163"/>
    </source>
</evidence>
<dbReference type="InterPro" id="IPR003018">
    <property type="entry name" value="GAF"/>
</dbReference>
<dbReference type="PROSITE" id="PS50921">
    <property type="entry name" value="ANTAR"/>
    <property type="match status" value="1"/>
</dbReference>
<dbReference type="SUPFAM" id="SSF52172">
    <property type="entry name" value="CheY-like"/>
    <property type="match status" value="1"/>
</dbReference>
<keyword evidence="1" id="KW-0808">Transferase</keyword>
<evidence type="ECO:0000313" key="6">
    <source>
        <dbReference type="EMBL" id="TDN42243.1"/>
    </source>
</evidence>
<accession>A0A4R6DD16</accession>
<dbReference type="STRING" id="2035.RU06_14565"/>
<evidence type="ECO:0000313" key="7">
    <source>
        <dbReference type="Proteomes" id="UP000295764"/>
    </source>
</evidence>
<organism evidence="6 7">
    <name type="scientific">Curtobacterium flaccumfaciens</name>
    <dbReference type="NCBI Taxonomy" id="2035"/>
    <lineage>
        <taxon>Bacteria</taxon>
        <taxon>Bacillati</taxon>
        <taxon>Actinomycetota</taxon>
        <taxon>Actinomycetes</taxon>
        <taxon>Micrococcales</taxon>
        <taxon>Microbacteriaceae</taxon>
        <taxon>Curtobacterium</taxon>
    </lineage>
</organism>
<dbReference type="InterPro" id="IPR036388">
    <property type="entry name" value="WH-like_DNA-bd_sf"/>
</dbReference>
<feature type="domain" description="ANTAR" evidence="5">
    <location>
        <begin position="170"/>
        <end position="231"/>
    </location>
</feature>
<dbReference type="Gene3D" id="1.10.10.10">
    <property type="entry name" value="Winged helix-like DNA-binding domain superfamily/Winged helix DNA-binding domain"/>
    <property type="match status" value="1"/>
</dbReference>
<keyword evidence="2" id="KW-0418">Kinase</keyword>
<protein>
    <submittedName>
        <fullName evidence="6">GAF domain-containing protein</fullName>
    </submittedName>
</protein>
<dbReference type="RefSeq" id="WP_133520888.1">
    <property type="nucleotide sequence ID" value="NZ_SNVW01000013.1"/>
</dbReference>
<evidence type="ECO:0000256" key="1">
    <source>
        <dbReference type="ARBA" id="ARBA00022679"/>
    </source>
</evidence>
<dbReference type="InterPro" id="IPR005561">
    <property type="entry name" value="ANTAR"/>
</dbReference>
<dbReference type="SMART" id="SM00065">
    <property type="entry name" value="GAF"/>
    <property type="match status" value="1"/>
</dbReference>
<dbReference type="Proteomes" id="UP000295764">
    <property type="component" value="Unassembled WGS sequence"/>
</dbReference>
<comment type="caution">
    <text evidence="6">The sequence shown here is derived from an EMBL/GenBank/DDBJ whole genome shotgun (WGS) entry which is preliminary data.</text>
</comment>
<dbReference type="Pfam" id="PF03861">
    <property type="entry name" value="ANTAR"/>
    <property type="match status" value="1"/>
</dbReference>
<evidence type="ECO:0000256" key="3">
    <source>
        <dbReference type="ARBA" id="ARBA00023015"/>
    </source>
</evidence>
<keyword evidence="4" id="KW-0804">Transcription</keyword>
<dbReference type="InterPro" id="IPR012074">
    <property type="entry name" value="GAF_ANTAR"/>
</dbReference>
<dbReference type="Gene3D" id="3.30.450.40">
    <property type="match status" value="1"/>
</dbReference>
<dbReference type="GO" id="GO:0016301">
    <property type="term" value="F:kinase activity"/>
    <property type="evidence" value="ECO:0007669"/>
    <property type="project" value="UniProtKB-KW"/>
</dbReference>
<dbReference type="AlphaFoldDB" id="A0A4R6DD16"/>
<gene>
    <name evidence="6" type="ORF">EDF64_11320</name>
</gene>
<dbReference type="SUPFAM" id="SSF55781">
    <property type="entry name" value="GAF domain-like"/>
    <property type="match status" value="1"/>
</dbReference>
<dbReference type="Pfam" id="PF13185">
    <property type="entry name" value="GAF_2"/>
    <property type="match status" value="1"/>
</dbReference>
<dbReference type="GO" id="GO:0003723">
    <property type="term" value="F:RNA binding"/>
    <property type="evidence" value="ECO:0007669"/>
    <property type="project" value="InterPro"/>
</dbReference>
<name>A0A4R6DD16_9MICO</name>
<proteinExistence type="predicted"/>
<dbReference type="EMBL" id="SNVW01000013">
    <property type="protein sequence ID" value="TDN42243.1"/>
    <property type="molecule type" value="Genomic_DNA"/>
</dbReference>
<dbReference type="SMART" id="SM01012">
    <property type="entry name" value="ANTAR"/>
    <property type="match status" value="1"/>
</dbReference>
<dbReference type="InterPro" id="IPR011006">
    <property type="entry name" value="CheY-like_superfamily"/>
</dbReference>
<evidence type="ECO:0000256" key="2">
    <source>
        <dbReference type="ARBA" id="ARBA00022777"/>
    </source>
</evidence>
<keyword evidence="3" id="KW-0805">Transcription regulation</keyword>